<name>A0A484FD81_COLOR</name>
<evidence type="ECO:0000256" key="5">
    <source>
        <dbReference type="ARBA" id="ARBA00023002"/>
    </source>
</evidence>
<feature type="domain" description="FAD-binding PCMH-type" evidence="7">
    <location>
        <begin position="25"/>
        <end position="196"/>
    </location>
</feature>
<keyword evidence="3" id="KW-0812">Transmembrane</keyword>
<dbReference type="InterPro" id="IPR036318">
    <property type="entry name" value="FAD-bd_PCMH-like_sf"/>
</dbReference>
<evidence type="ECO:0000256" key="6">
    <source>
        <dbReference type="ARBA" id="ARBA00023136"/>
    </source>
</evidence>
<dbReference type="SUPFAM" id="SSF56176">
    <property type="entry name" value="FAD-binding/transporter-associated domain-like"/>
    <property type="match status" value="1"/>
</dbReference>
<dbReference type="InterPro" id="IPR006094">
    <property type="entry name" value="Oxid_FAD_bind_N"/>
</dbReference>
<keyword evidence="4" id="KW-1133">Transmembrane helix</keyword>
<comment type="caution">
    <text evidence="8">The sequence shown here is derived from an EMBL/GenBank/DDBJ whole genome shotgun (WGS) entry which is preliminary data.</text>
</comment>
<dbReference type="EMBL" id="AMCV02000037">
    <property type="protein sequence ID" value="TDZ16023.1"/>
    <property type="molecule type" value="Genomic_DNA"/>
</dbReference>
<dbReference type="EC" id="1.3.1.72" evidence="2"/>
<proteinExistence type="predicted"/>
<dbReference type="PROSITE" id="PS51387">
    <property type="entry name" value="FAD_PCMH"/>
    <property type="match status" value="1"/>
</dbReference>
<dbReference type="InterPro" id="IPR016166">
    <property type="entry name" value="FAD-bd_PCMH"/>
</dbReference>
<dbReference type="PANTHER" id="PTHR10801">
    <property type="entry name" value="24-DEHYDROCHOLESTEROL REDUCTASE"/>
    <property type="match status" value="1"/>
</dbReference>
<reference evidence="9" key="1">
    <citation type="journal article" date="2013" name="New Phytol.">
        <title>Comparative genomic and transcriptomic analyses reveal the hemibiotrophic stage shift of Colletotrichum fungi.</title>
        <authorList>
            <person name="Gan P."/>
            <person name="Ikeda K."/>
            <person name="Irieda H."/>
            <person name="Narusaka M."/>
            <person name="O'Connell R.J."/>
            <person name="Narusaka Y."/>
            <person name="Takano Y."/>
            <person name="Kubo Y."/>
            <person name="Shirasu K."/>
        </authorList>
    </citation>
    <scope>NUCLEOTIDE SEQUENCE [LARGE SCALE GENOMIC DNA]</scope>
    <source>
        <strain evidence="9">104-T / ATCC 96160 / CBS 514.97 / LARS 414 / MAFF 240422</strain>
    </source>
</reference>
<evidence type="ECO:0000256" key="3">
    <source>
        <dbReference type="ARBA" id="ARBA00022692"/>
    </source>
</evidence>
<evidence type="ECO:0000256" key="2">
    <source>
        <dbReference type="ARBA" id="ARBA00012405"/>
    </source>
</evidence>
<evidence type="ECO:0000313" key="8">
    <source>
        <dbReference type="EMBL" id="TDZ16023.1"/>
    </source>
</evidence>
<dbReference type="Proteomes" id="UP000014480">
    <property type="component" value="Unassembled WGS sequence"/>
</dbReference>
<protein>
    <recommendedName>
        <fullName evidence="2">Delta(24)-sterol reductase</fullName>
        <ecNumber evidence="2">1.3.1.72</ecNumber>
    </recommendedName>
</protein>
<dbReference type="InterPro" id="IPR016169">
    <property type="entry name" value="FAD-bd_PCMH_sub2"/>
</dbReference>
<dbReference type="PANTHER" id="PTHR10801:SF0">
    <property type="entry name" value="DELTA(24)-STEROL REDUCTASE"/>
    <property type="match status" value="1"/>
</dbReference>
<dbReference type="Pfam" id="PF01565">
    <property type="entry name" value="FAD_binding_4"/>
    <property type="match status" value="1"/>
</dbReference>
<reference evidence="9" key="2">
    <citation type="journal article" date="2019" name="Mol. Plant Microbe Interact.">
        <title>Genome sequence resources for four phytopathogenic fungi from the Colletotrichum orbiculare species complex.</title>
        <authorList>
            <person name="Gan P."/>
            <person name="Tsushima A."/>
            <person name="Narusaka M."/>
            <person name="Narusaka Y."/>
            <person name="Takano Y."/>
            <person name="Kubo Y."/>
            <person name="Shirasu K."/>
        </authorList>
    </citation>
    <scope>GENOME REANNOTATION</scope>
    <source>
        <strain evidence="9">104-T / ATCC 96160 / CBS 514.97 / LARS 414 / MAFF 240422</strain>
    </source>
</reference>
<gene>
    <name evidence="8" type="ORF">Cob_v011014</name>
</gene>
<dbReference type="InterPro" id="IPR040165">
    <property type="entry name" value="Diminuto-like"/>
</dbReference>
<evidence type="ECO:0000259" key="7">
    <source>
        <dbReference type="PROSITE" id="PS51387"/>
    </source>
</evidence>
<dbReference type="OrthoDB" id="415825at2759"/>
<dbReference type="STRING" id="1213857.A0A484FD81"/>
<keyword evidence="6" id="KW-0472">Membrane</keyword>
<comment type="subcellular location">
    <subcellularLocation>
        <location evidence="1">Membrane</location>
        <topology evidence="1">Single-pass membrane protein</topology>
    </subcellularLocation>
</comment>
<dbReference type="GO" id="GO:0016020">
    <property type="term" value="C:membrane"/>
    <property type="evidence" value="ECO:0007669"/>
    <property type="project" value="UniProtKB-SubCell"/>
</dbReference>
<evidence type="ECO:0000256" key="4">
    <source>
        <dbReference type="ARBA" id="ARBA00022989"/>
    </source>
</evidence>
<evidence type="ECO:0000313" key="9">
    <source>
        <dbReference type="Proteomes" id="UP000014480"/>
    </source>
</evidence>
<dbReference type="GO" id="GO:0071949">
    <property type="term" value="F:FAD binding"/>
    <property type="evidence" value="ECO:0007669"/>
    <property type="project" value="InterPro"/>
</dbReference>
<dbReference type="Gene3D" id="3.30.465.10">
    <property type="match status" value="1"/>
</dbReference>
<dbReference type="GO" id="GO:0008202">
    <property type="term" value="P:steroid metabolic process"/>
    <property type="evidence" value="ECO:0007669"/>
    <property type="project" value="TreeGrafter"/>
</dbReference>
<dbReference type="GO" id="GO:0050614">
    <property type="term" value="F:Delta24-sterol reductase activity"/>
    <property type="evidence" value="ECO:0007669"/>
    <property type="project" value="UniProtKB-EC"/>
</dbReference>
<evidence type="ECO:0000256" key="1">
    <source>
        <dbReference type="ARBA" id="ARBA00004167"/>
    </source>
</evidence>
<dbReference type="AlphaFoldDB" id="A0A484FD81"/>
<accession>A0A484FD81</accession>
<sequence length="533" mass="60240">MNDDESRAFYAMYGYLPRDEKSQNKKEAMMQRHSNATSSLAVKIKAFSDANTFFRIYHGETNSTRISDRKTDAVLDISCLKNIIDIDKSRKVAIVEPNVSMDALVAATLKKGLLPQVVPEFPGITVGGAFSGTAAESSSFKYGYFDKSVVRAEFLLANGTTVEASAEENADLFHGAVGACGTLGVGTLFEIQLIESPKYVQVRYIPTNSIPDALSKLRSHTDSLSAVDFVEAIMFSPTSGAVVVGKLTDTNDSDVPIVRFTRAKDPWFYLHVHESVAHERYAKCDTCRYSKPRDPYIKGQVVELIPVADYVFRYDRGAFWMGIYGQKPQFFNRLSRFLTNPLMRTRAMYKTMHHSGRSQAFIIQDLAIPQESAKEFLTWSDNTLHVYPIWLCPIKAETNVPLRISNGTLGCPNVINVGLWGLKTTAWPFYESPVGPAAFKRFIQDNRAIESKVHELGGLKWLYAHNYYTEEEFWSVYDKAKYDHLREKWSAESLPNIWDKMRNDDPEDWASLRVVQITGDRETRKLARCSKPA</sequence>
<keyword evidence="5" id="KW-0560">Oxidoreductase</keyword>
<organism evidence="8 9">
    <name type="scientific">Colletotrichum orbiculare (strain 104-T / ATCC 96160 / CBS 514.97 / LARS 414 / MAFF 240422)</name>
    <name type="common">Cucumber anthracnose fungus</name>
    <name type="synonym">Colletotrichum lagenarium</name>
    <dbReference type="NCBI Taxonomy" id="1213857"/>
    <lineage>
        <taxon>Eukaryota</taxon>
        <taxon>Fungi</taxon>
        <taxon>Dikarya</taxon>
        <taxon>Ascomycota</taxon>
        <taxon>Pezizomycotina</taxon>
        <taxon>Sordariomycetes</taxon>
        <taxon>Hypocreomycetidae</taxon>
        <taxon>Glomerellales</taxon>
        <taxon>Glomerellaceae</taxon>
        <taxon>Colletotrichum</taxon>
        <taxon>Colletotrichum orbiculare species complex</taxon>
    </lineage>
</organism>
<keyword evidence="9" id="KW-1185">Reference proteome</keyword>
<dbReference type="GO" id="GO:0005737">
    <property type="term" value="C:cytoplasm"/>
    <property type="evidence" value="ECO:0007669"/>
    <property type="project" value="TreeGrafter"/>
</dbReference>
<dbReference type="GO" id="GO:0000246">
    <property type="term" value="F:Delta24(24-1) sterol reductase activity"/>
    <property type="evidence" value="ECO:0007669"/>
    <property type="project" value="TreeGrafter"/>
</dbReference>